<gene>
    <name evidence="1" type="ORF">FHR87_000528</name>
</gene>
<name>A0A839T2G8_AZOMA</name>
<dbReference type="Proteomes" id="UP000549250">
    <property type="component" value="Unassembled WGS sequence"/>
</dbReference>
<evidence type="ECO:0000313" key="1">
    <source>
        <dbReference type="EMBL" id="MBB3102155.1"/>
    </source>
</evidence>
<dbReference type="InterPro" id="IPR036271">
    <property type="entry name" value="Tet_transcr_reg_TetR-rel_C_sf"/>
</dbReference>
<accession>A0A839T2G8</accession>
<dbReference type="RefSeq" id="WP_183165161.1">
    <property type="nucleotide sequence ID" value="NZ_JACHXI010000002.1"/>
</dbReference>
<dbReference type="SUPFAM" id="SSF48498">
    <property type="entry name" value="Tetracyclin repressor-like, C-terminal domain"/>
    <property type="match status" value="1"/>
</dbReference>
<sequence>MPCKPQRFERAQQEGNLPKKTVNCAVLAAYVCTVLHGMAVQAKAGFSREMLDMVIDQVMLNWPSNAQDGVAAIPARSSDLLINPLLA</sequence>
<keyword evidence="2" id="KW-1185">Reference proteome</keyword>
<comment type="caution">
    <text evidence="1">The sequence shown here is derived from an EMBL/GenBank/DDBJ whole genome shotgun (WGS) entry which is preliminary data.</text>
</comment>
<protein>
    <submittedName>
        <fullName evidence="1">Uncharacterized protein</fullName>
    </submittedName>
</protein>
<reference evidence="1 2" key="1">
    <citation type="submission" date="2020-08" db="EMBL/GenBank/DDBJ databases">
        <title>Genomic Encyclopedia of Type Strains, Phase III (KMG-III): the genomes of soil and plant-associated and newly described type strains.</title>
        <authorList>
            <person name="Whitman W."/>
        </authorList>
    </citation>
    <scope>NUCLEOTIDE SEQUENCE [LARGE SCALE GENOMIC DNA]</scope>
    <source>
        <strain evidence="1 2">CECT 4462</strain>
    </source>
</reference>
<dbReference type="EMBL" id="JACHXI010000002">
    <property type="protein sequence ID" value="MBB3102155.1"/>
    <property type="molecule type" value="Genomic_DNA"/>
</dbReference>
<evidence type="ECO:0000313" key="2">
    <source>
        <dbReference type="Proteomes" id="UP000549250"/>
    </source>
</evidence>
<dbReference type="AlphaFoldDB" id="A0A839T2G8"/>
<proteinExistence type="predicted"/>
<dbReference type="Gene3D" id="1.10.357.10">
    <property type="entry name" value="Tetracycline Repressor, domain 2"/>
    <property type="match status" value="1"/>
</dbReference>
<organism evidence="1 2">
    <name type="scientific">Azomonas macrocytogenes</name>
    <name type="common">Azotobacter macrocytogenes</name>
    <dbReference type="NCBI Taxonomy" id="69962"/>
    <lineage>
        <taxon>Bacteria</taxon>
        <taxon>Pseudomonadati</taxon>
        <taxon>Pseudomonadota</taxon>
        <taxon>Gammaproteobacteria</taxon>
        <taxon>Pseudomonadales</taxon>
        <taxon>Pseudomonadaceae</taxon>
        <taxon>Azomonas</taxon>
    </lineage>
</organism>